<dbReference type="AlphaFoldDB" id="A0A0L8L138"/>
<evidence type="ECO:0000313" key="2">
    <source>
        <dbReference type="Proteomes" id="UP000037251"/>
    </source>
</evidence>
<dbReference type="RefSeq" id="WP_053192534.1">
    <property type="nucleotide sequence ID" value="NZ_KQ948999.1"/>
</dbReference>
<sequence length="146" mass="15736">MVPGVRVFFTEVRATCADAAARLGLDGPDERASDRPLAVAAYTGSGVTYEVVLGLWDGHVEIHACRETESTLCKVSVERLAVAAGVVDRRGRVSFGARSLRQMRKSLAGQVRYVELVHPLVAGDADAAVELMRGADAREWSKPTVR</sequence>
<keyword evidence="2" id="KW-1185">Reference proteome</keyword>
<comment type="caution">
    <text evidence="1">The sequence shown here is derived from an EMBL/GenBank/DDBJ whole genome shotgun (WGS) entry which is preliminary data.</text>
</comment>
<organism evidence="1 2">
    <name type="scientific">Streptomyces resistomycificus</name>
    <dbReference type="NCBI Taxonomy" id="67356"/>
    <lineage>
        <taxon>Bacteria</taxon>
        <taxon>Bacillati</taxon>
        <taxon>Actinomycetota</taxon>
        <taxon>Actinomycetes</taxon>
        <taxon>Kitasatosporales</taxon>
        <taxon>Streptomycetaceae</taxon>
        <taxon>Streptomyces</taxon>
        <taxon>Streptomyces aurantiacus group</taxon>
    </lineage>
</organism>
<dbReference type="PATRIC" id="fig|67356.5.peg.6276"/>
<accession>A0A0L8L138</accession>
<proteinExistence type="predicted"/>
<evidence type="ECO:0000313" key="1">
    <source>
        <dbReference type="EMBL" id="KOG31897.1"/>
    </source>
</evidence>
<gene>
    <name evidence="1" type="ORF">ADK37_29400</name>
</gene>
<dbReference type="OrthoDB" id="4223903at2"/>
<dbReference type="EMBL" id="LGUS01000190">
    <property type="protein sequence ID" value="KOG31897.1"/>
    <property type="molecule type" value="Genomic_DNA"/>
</dbReference>
<name>A0A0L8L138_9ACTN</name>
<dbReference type="Proteomes" id="UP000037251">
    <property type="component" value="Unassembled WGS sequence"/>
</dbReference>
<reference evidence="2" key="1">
    <citation type="submission" date="2015-07" db="EMBL/GenBank/DDBJ databases">
        <authorList>
            <person name="Ju K.-S."/>
            <person name="Doroghazi J.R."/>
            <person name="Metcalf W.W."/>
        </authorList>
    </citation>
    <scope>NUCLEOTIDE SEQUENCE [LARGE SCALE GENOMIC DNA]</scope>
    <source>
        <strain evidence="2">NRRL 2290</strain>
    </source>
</reference>
<protein>
    <submittedName>
        <fullName evidence="1">Uncharacterized protein</fullName>
    </submittedName>
</protein>